<feature type="non-terminal residue" evidence="2">
    <location>
        <position position="1"/>
    </location>
</feature>
<evidence type="ECO:0000313" key="3">
    <source>
        <dbReference type="Proteomes" id="UP000823399"/>
    </source>
</evidence>
<organism evidence="2 3">
    <name type="scientific">Suillus discolor</name>
    <dbReference type="NCBI Taxonomy" id="1912936"/>
    <lineage>
        <taxon>Eukaryota</taxon>
        <taxon>Fungi</taxon>
        <taxon>Dikarya</taxon>
        <taxon>Basidiomycota</taxon>
        <taxon>Agaricomycotina</taxon>
        <taxon>Agaricomycetes</taxon>
        <taxon>Agaricomycetidae</taxon>
        <taxon>Boletales</taxon>
        <taxon>Suillineae</taxon>
        <taxon>Suillaceae</taxon>
        <taxon>Suillus</taxon>
    </lineage>
</organism>
<dbReference type="Pfam" id="PF18005">
    <property type="entry name" value="eIF3m_C_helix"/>
    <property type="match status" value="1"/>
</dbReference>
<feature type="domain" description="eIF3 subunit M C-terminal helix" evidence="1">
    <location>
        <begin position="23"/>
        <end position="51"/>
    </location>
</feature>
<sequence>VRLLSGKLSQTTRSLHVSRSSARTFEREQWEALEKRPVAWKAGLASVLEVVISAQKRGNGSAVGEVVQQVTQTGDSVQIDAT</sequence>
<evidence type="ECO:0000259" key="1">
    <source>
        <dbReference type="Pfam" id="PF18005"/>
    </source>
</evidence>
<dbReference type="AlphaFoldDB" id="A0A9P7F6M0"/>
<dbReference type="RefSeq" id="XP_041292985.1">
    <property type="nucleotide sequence ID" value="XM_041431341.1"/>
</dbReference>
<dbReference type="OrthoDB" id="10267031at2759"/>
<accession>A0A9P7F6M0</accession>
<name>A0A9P7F6M0_9AGAM</name>
<reference evidence="2" key="1">
    <citation type="journal article" date="2020" name="New Phytol.">
        <title>Comparative genomics reveals dynamic genome evolution in host specialist ectomycorrhizal fungi.</title>
        <authorList>
            <person name="Lofgren L.A."/>
            <person name="Nguyen N.H."/>
            <person name="Vilgalys R."/>
            <person name="Ruytinx J."/>
            <person name="Liao H.L."/>
            <person name="Branco S."/>
            <person name="Kuo A."/>
            <person name="LaButti K."/>
            <person name="Lipzen A."/>
            <person name="Andreopoulos W."/>
            <person name="Pangilinan J."/>
            <person name="Riley R."/>
            <person name="Hundley H."/>
            <person name="Na H."/>
            <person name="Barry K."/>
            <person name="Grigoriev I.V."/>
            <person name="Stajich J.E."/>
            <person name="Kennedy P.G."/>
        </authorList>
    </citation>
    <scope>NUCLEOTIDE SEQUENCE</scope>
    <source>
        <strain evidence="2">FC423</strain>
    </source>
</reference>
<protein>
    <recommendedName>
        <fullName evidence="1">eIF3 subunit M C-terminal helix domain-containing protein</fullName>
    </recommendedName>
</protein>
<dbReference type="InterPro" id="IPR040750">
    <property type="entry name" value="eIF3m_C_helix"/>
</dbReference>
<comment type="caution">
    <text evidence="2">The sequence shown here is derived from an EMBL/GenBank/DDBJ whole genome shotgun (WGS) entry which is preliminary data.</text>
</comment>
<keyword evidence="3" id="KW-1185">Reference proteome</keyword>
<evidence type="ECO:0000313" key="2">
    <source>
        <dbReference type="EMBL" id="KAG2108615.1"/>
    </source>
</evidence>
<dbReference type="Proteomes" id="UP000823399">
    <property type="component" value="Unassembled WGS sequence"/>
</dbReference>
<dbReference type="EMBL" id="JABBWM010000026">
    <property type="protein sequence ID" value="KAG2108615.1"/>
    <property type="molecule type" value="Genomic_DNA"/>
</dbReference>
<dbReference type="GeneID" id="64693600"/>
<proteinExistence type="predicted"/>
<gene>
    <name evidence="2" type="ORF">F5147DRAFT_576684</name>
</gene>